<feature type="domain" description="Adenylate cyclase N-terminal" evidence="4">
    <location>
        <begin position="116"/>
        <end position="340"/>
    </location>
</feature>
<dbReference type="Pfam" id="PF16214">
    <property type="entry name" value="AC_N"/>
    <property type="match status" value="1"/>
</dbReference>
<dbReference type="RefSeq" id="XP_013208810.1">
    <property type="nucleotide sequence ID" value="XM_013353356.1"/>
</dbReference>
<evidence type="ECO:0000313" key="6">
    <source>
        <dbReference type="RefSeq" id="XP_013208810.1"/>
    </source>
</evidence>
<keyword evidence="3" id="KW-0812">Transmembrane</keyword>
<evidence type="ECO:0000259" key="4">
    <source>
        <dbReference type="Pfam" id="PF16214"/>
    </source>
</evidence>
<feature type="transmembrane region" description="Helical" evidence="3">
    <location>
        <begin position="259"/>
        <end position="279"/>
    </location>
</feature>
<keyword evidence="3" id="KW-1133">Transmembrane helix</keyword>
<protein>
    <submittedName>
        <fullName evidence="6">Adenylate cyclase type 1-like</fullName>
    </submittedName>
</protein>
<name>A0ABM1AV04_MICOH</name>
<feature type="transmembrane region" description="Helical" evidence="3">
    <location>
        <begin position="141"/>
        <end position="160"/>
    </location>
</feature>
<evidence type="ECO:0000313" key="5">
    <source>
        <dbReference type="Proteomes" id="UP000694915"/>
    </source>
</evidence>
<keyword evidence="2" id="KW-0456">Lyase</keyword>
<reference evidence="6" key="1">
    <citation type="submission" date="2025-08" db="UniProtKB">
        <authorList>
            <consortium name="RefSeq"/>
        </authorList>
    </citation>
    <scope>IDENTIFICATION</scope>
</reference>
<feature type="transmembrane region" description="Helical" evidence="3">
    <location>
        <begin position="231"/>
        <end position="254"/>
    </location>
</feature>
<keyword evidence="1" id="KW-0547">Nucleotide-binding</keyword>
<dbReference type="InterPro" id="IPR032628">
    <property type="entry name" value="AC_N"/>
</dbReference>
<feature type="transmembrane region" description="Helical" evidence="3">
    <location>
        <begin position="172"/>
        <end position="190"/>
    </location>
</feature>
<dbReference type="GeneID" id="106144325"/>
<evidence type="ECO:0000256" key="1">
    <source>
        <dbReference type="ARBA" id="ARBA00022741"/>
    </source>
</evidence>
<feature type="transmembrane region" description="Helical" evidence="3">
    <location>
        <begin position="202"/>
        <end position="219"/>
    </location>
</feature>
<evidence type="ECO:0000256" key="3">
    <source>
        <dbReference type="SAM" id="Phobius"/>
    </source>
</evidence>
<sequence>MTSLWECPGLNVGDFEKWRSSAFSEAWGIGALLLLRYALTCCQRTLAPSSSLRTRPLRVKTPRFSDLIYRERRSAELLDTGGADTATLIRELRTEGGAERAAGPGGRRGLRACGEEFACPELEALFRGYTLRLEQAATLKALAVLSLLAGSLALAELLGAPGPTPGLAKGSHPVHCILFLALFVVTNVRSLQVSQLQQVGQLALFFSLTFALLCCPFALGGPARGSAGGAVGAAVAEHGVWQLLLVTFVSYALLPVRSLLVIGFGLVVAASHLLITAALVPAKRPRLWRTLGANALLFVGVNMYGVFVRILTERSQRKAFLQARSCIEDRLRLEDENEKQGVRI</sequence>
<dbReference type="PANTHER" id="PTHR45627:SF26">
    <property type="entry name" value="ADENYLATE CYCLASE TYPE 1"/>
    <property type="match status" value="1"/>
</dbReference>
<dbReference type="PANTHER" id="PTHR45627">
    <property type="entry name" value="ADENYLATE CYCLASE TYPE 1"/>
    <property type="match status" value="1"/>
</dbReference>
<evidence type="ECO:0000256" key="2">
    <source>
        <dbReference type="ARBA" id="ARBA00023239"/>
    </source>
</evidence>
<keyword evidence="5" id="KW-1185">Reference proteome</keyword>
<dbReference type="Proteomes" id="UP000694915">
    <property type="component" value="Unplaced"/>
</dbReference>
<feature type="transmembrane region" description="Helical" evidence="3">
    <location>
        <begin position="291"/>
        <end position="311"/>
    </location>
</feature>
<proteinExistence type="predicted"/>
<organism evidence="5 6">
    <name type="scientific">Microtus ochrogaster</name>
    <name type="common">Prairie vole</name>
    <dbReference type="NCBI Taxonomy" id="79684"/>
    <lineage>
        <taxon>Eukaryota</taxon>
        <taxon>Metazoa</taxon>
        <taxon>Chordata</taxon>
        <taxon>Craniata</taxon>
        <taxon>Vertebrata</taxon>
        <taxon>Euteleostomi</taxon>
        <taxon>Mammalia</taxon>
        <taxon>Eutheria</taxon>
        <taxon>Euarchontoglires</taxon>
        <taxon>Glires</taxon>
        <taxon>Rodentia</taxon>
        <taxon>Myomorpha</taxon>
        <taxon>Muroidea</taxon>
        <taxon>Cricetidae</taxon>
        <taxon>Arvicolinae</taxon>
        <taxon>Microtus</taxon>
    </lineage>
</organism>
<gene>
    <name evidence="6" type="primary">LOC106144325</name>
</gene>
<keyword evidence="3" id="KW-0472">Membrane</keyword>
<accession>A0ABM1AV04</accession>